<dbReference type="InterPro" id="IPR021259">
    <property type="entry name" value="DUF2817"/>
</dbReference>
<reference evidence="1" key="1">
    <citation type="submission" date="2023-04" db="EMBL/GenBank/DDBJ databases">
        <title>Complete genome sequence of Temperatibacter marinus.</title>
        <authorList>
            <person name="Rong J.-C."/>
            <person name="Yi M.-L."/>
            <person name="Zhao Q."/>
        </authorList>
    </citation>
    <scope>NUCLEOTIDE SEQUENCE</scope>
    <source>
        <strain evidence="1">NBRC 110045</strain>
    </source>
</reference>
<sequence>MSNLNINSLFSESYQQSRERFLTTMKDKGAEILSLLHPDEGPNMTPLYMDVASLKRAGNKQGIVLVSGTHGPEGFCGAACQNYMVERGGLAKLLETVNVFFIHGHNPFGFAWNRRFTENNVDLNRNYADFEESQSFLNVDYLEISDLIHPHDLTEECFDQIKLWISERGASAFHQVALSGQRVDPDGILYGGVHGEWSNTMIRSVLPGLLGNLDDVVVIDIHSGLGDYGVGEIFSVYQNHDPRQAVLAQWYDDLIARNDSSNDANASGASEQYVTDGDFCSALTEILPQTTVYAFALEYGTVEFDRVFQALVRENFAYHKYGLDDDRTLKAGQRLRDCFYINSPEWKELVITRFEDILVKTLRGLQKLSGD</sequence>
<proteinExistence type="predicted"/>
<dbReference type="AlphaFoldDB" id="A0AA52EGX3"/>
<dbReference type="Pfam" id="PF10994">
    <property type="entry name" value="DUF2817"/>
    <property type="match status" value="1"/>
</dbReference>
<dbReference type="EMBL" id="CP123872">
    <property type="protein sequence ID" value="WND01856.1"/>
    <property type="molecule type" value="Genomic_DNA"/>
</dbReference>
<name>A0AA52EGX3_9PROT</name>
<keyword evidence="2" id="KW-1185">Reference proteome</keyword>
<dbReference type="Gene3D" id="3.40.630.10">
    <property type="entry name" value="Zn peptidases"/>
    <property type="match status" value="1"/>
</dbReference>
<gene>
    <name evidence="1" type="ORF">QGN29_09865</name>
</gene>
<protein>
    <submittedName>
        <fullName evidence="1">DUF2817 domain-containing protein</fullName>
    </submittedName>
</protein>
<dbReference type="Proteomes" id="UP001268683">
    <property type="component" value="Chromosome"/>
</dbReference>
<dbReference type="CDD" id="cd06233">
    <property type="entry name" value="M14-like"/>
    <property type="match status" value="1"/>
</dbReference>
<accession>A0AA52EGX3</accession>
<evidence type="ECO:0000313" key="1">
    <source>
        <dbReference type="EMBL" id="WND01856.1"/>
    </source>
</evidence>
<dbReference type="RefSeq" id="WP_310797686.1">
    <property type="nucleotide sequence ID" value="NZ_CP123872.1"/>
</dbReference>
<evidence type="ECO:0000313" key="2">
    <source>
        <dbReference type="Proteomes" id="UP001268683"/>
    </source>
</evidence>
<dbReference type="SUPFAM" id="SSF53187">
    <property type="entry name" value="Zn-dependent exopeptidases"/>
    <property type="match status" value="1"/>
</dbReference>
<organism evidence="1 2">
    <name type="scientific">Temperatibacter marinus</name>
    <dbReference type="NCBI Taxonomy" id="1456591"/>
    <lineage>
        <taxon>Bacteria</taxon>
        <taxon>Pseudomonadati</taxon>
        <taxon>Pseudomonadota</taxon>
        <taxon>Alphaproteobacteria</taxon>
        <taxon>Kordiimonadales</taxon>
        <taxon>Temperatibacteraceae</taxon>
        <taxon>Temperatibacter</taxon>
    </lineage>
</organism>
<dbReference type="KEGG" id="tmk:QGN29_09865"/>